<dbReference type="STRING" id="29655.A0A0K9Q3J0"/>
<dbReference type="EMBL" id="LFYR01000119">
    <property type="protein sequence ID" value="KMZ75734.1"/>
    <property type="molecule type" value="Genomic_DNA"/>
</dbReference>
<accession>A0A0K9Q3J0</accession>
<dbReference type="InterPro" id="IPR000270">
    <property type="entry name" value="PB1_dom"/>
</dbReference>
<dbReference type="SUPFAM" id="SSF48452">
    <property type="entry name" value="TPR-like"/>
    <property type="match status" value="1"/>
</dbReference>
<evidence type="ECO:0000259" key="5">
    <source>
        <dbReference type="PROSITE" id="PS51745"/>
    </source>
</evidence>
<dbReference type="InterPro" id="IPR044517">
    <property type="entry name" value="PHOX1-4"/>
</dbReference>
<feature type="compositionally biased region" description="Polar residues" evidence="4">
    <location>
        <begin position="13"/>
        <end position="27"/>
    </location>
</feature>
<evidence type="ECO:0000256" key="4">
    <source>
        <dbReference type="SAM" id="MobiDB-lite"/>
    </source>
</evidence>
<keyword evidence="7" id="KW-1185">Reference proteome</keyword>
<dbReference type="PROSITE" id="PS50005">
    <property type="entry name" value="TPR"/>
    <property type="match status" value="1"/>
</dbReference>
<evidence type="ECO:0000256" key="1">
    <source>
        <dbReference type="ARBA" id="ARBA00022737"/>
    </source>
</evidence>
<dbReference type="Pfam" id="PF00564">
    <property type="entry name" value="PB1"/>
    <property type="match status" value="1"/>
</dbReference>
<dbReference type="Proteomes" id="UP000036987">
    <property type="component" value="Unassembled WGS sequence"/>
</dbReference>
<dbReference type="OrthoDB" id="2942533at2759"/>
<reference evidence="7" key="1">
    <citation type="journal article" date="2016" name="Nature">
        <title>The genome of the seagrass Zostera marina reveals angiosperm adaptation to the sea.</title>
        <authorList>
            <person name="Olsen J.L."/>
            <person name="Rouze P."/>
            <person name="Verhelst B."/>
            <person name="Lin Y.-C."/>
            <person name="Bayer T."/>
            <person name="Collen J."/>
            <person name="Dattolo E."/>
            <person name="De Paoli E."/>
            <person name="Dittami S."/>
            <person name="Maumus F."/>
            <person name="Michel G."/>
            <person name="Kersting A."/>
            <person name="Lauritano C."/>
            <person name="Lohaus R."/>
            <person name="Toepel M."/>
            <person name="Tonon T."/>
            <person name="Vanneste K."/>
            <person name="Amirebrahimi M."/>
            <person name="Brakel J."/>
            <person name="Bostroem C."/>
            <person name="Chovatia M."/>
            <person name="Grimwood J."/>
            <person name="Jenkins J.W."/>
            <person name="Jueterbock A."/>
            <person name="Mraz A."/>
            <person name="Stam W.T."/>
            <person name="Tice H."/>
            <person name="Bornberg-Bauer E."/>
            <person name="Green P.J."/>
            <person name="Pearson G.A."/>
            <person name="Procaccini G."/>
            <person name="Duarte C.M."/>
            <person name="Schmutz J."/>
            <person name="Reusch T.B.H."/>
            <person name="Van de Peer Y."/>
        </authorList>
    </citation>
    <scope>NUCLEOTIDE SEQUENCE [LARGE SCALE GENOMIC DNA]</scope>
    <source>
        <strain evidence="7">cv. Finnish</strain>
    </source>
</reference>
<dbReference type="OMA" id="DELRWAY"/>
<dbReference type="PANTHER" id="PTHR46183:SF4">
    <property type="entry name" value="PROTEIN PHOX4"/>
    <property type="match status" value="1"/>
</dbReference>
<dbReference type="InterPro" id="IPR011990">
    <property type="entry name" value="TPR-like_helical_dom_sf"/>
</dbReference>
<feature type="compositionally biased region" description="Basic residues" evidence="4">
    <location>
        <begin position="1"/>
        <end position="12"/>
    </location>
</feature>
<dbReference type="CDD" id="cd05992">
    <property type="entry name" value="PB1"/>
    <property type="match status" value="1"/>
</dbReference>
<dbReference type="SMART" id="SM00028">
    <property type="entry name" value="TPR"/>
    <property type="match status" value="3"/>
</dbReference>
<sequence length="680" mass="78275">MGKPSGKKKKLAQTKSSDALQKSNKTGHNPKIFDRDTTAFIDLSNELKEEGNKQFQKREYEAAILTYEKAVDFLPKKHIDIAYLRSNIATCYMQMNPGDFNRAIKECNLALEVSPKYSKALLKRARCFEALDKLEWAFKDVNLVLQSEPNNVTALDICERLKLALEDEGIDVNALLQVPVVEPEKPRKKRNKKSVDNKVLAMQNTDVMMNQDKEKEDVPKKSVKLVLGEDIRLAQVPLNCSVLNMREIVGLRFPETEAVLIKYKDIEGDLVTITSTEDLRWAEECADLQGSFRLYLVEVNPEKDPLLLEKTRKDVESHASDKTSNGVIENGSVGKGIEESGVTYIDTWIVEFARLFRDHVGFDPDEYMDLHELGMKLYSESLEDVVTSEEAQEYFDAAEHRFQEMSSLALFHWGNVHMSRARKRLYQLENSTPESIMIQVKSLYDWAHREYVKAGKRYEEAIKIKPDFYEGILALGQQQFEQAKLTWYHAIGSKVNLLTWSSSEVLNLFSNAEDNMERGMEIWEETEEYRLKNLSKPNKEKETLRKLGIENLFKEISNDQAAEQAFDMRSQSNILFGTMLYERSVVEFTLQIPIWQDSLADSIERFKLAGASPSDIAVMLKNHCSGEAAQEGLGFKVDEIVQAWNEMFDAKRWRSDVPSFRLEPILRRRVPKFHRILENM</sequence>
<proteinExistence type="predicted"/>
<feature type="domain" description="PB1" evidence="5">
    <location>
        <begin position="220"/>
        <end position="299"/>
    </location>
</feature>
<dbReference type="AlphaFoldDB" id="A0A0K9Q3J0"/>
<comment type="caution">
    <text evidence="6">The sequence shown here is derived from an EMBL/GenBank/DDBJ whole genome shotgun (WGS) entry which is preliminary data.</text>
</comment>
<dbReference type="InterPro" id="IPR053793">
    <property type="entry name" value="PB1-like"/>
</dbReference>
<keyword evidence="2 3" id="KW-0802">TPR repeat</keyword>
<dbReference type="Gene3D" id="3.10.20.90">
    <property type="entry name" value="Phosphatidylinositol 3-kinase Catalytic Subunit, Chain A, domain 1"/>
    <property type="match status" value="1"/>
</dbReference>
<dbReference type="PANTHER" id="PTHR46183">
    <property type="entry name" value="PROTEIN CLMP1"/>
    <property type="match status" value="1"/>
</dbReference>
<dbReference type="SMART" id="SM00666">
    <property type="entry name" value="PB1"/>
    <property type="match status" value="1"/>
</dbReference>
<name>A0A0K9Q3J0_ZOSMR</name>
<evidence type="ECO:0000256" key="3">
    <source>
        <dbReference type="PROSITE-ProRule" id="PRU00339"/>
    </source>
</evidence>
<protein>
    <submittedName>
        <fullName evidence="6">Octicosapeptide/Phox/Bem1p and tetratricopeptide repeat domain-containingprotein</fullName>
    </submittedName>
</protein>
<feature type="repeat" description="TPR" evidence="3">
    <location>
        <begin position="44"/>
        <end position="77"/>
    </location>
</feature>
<dbReference type="Gene3D" id="1.25.40.10">
    <property type="entry name" value="Tetratricopeptide repeat domain"/>
    <property type="match status" value="1"/>
</dbReference>
<gene>
    <name evidence="6" type="ORF">ZOSMA_1109G00020</name>
</gene>
<evidence type="ECO:0000256" key="2">
    <source>
        <dbReference type="ARBA" id="ARBA00022803"/>
    </source>
</evidence>
<keyword evidence="1" id="KW-0677">Repeat</keyword>
<evidence type="ECO:0000313" key="6">
    <source>
        <dbReference type="EMBL" id="KMZ75734.1"/>
    </source>
</evidence>
<organism evidence="6 7">
    <name type="scientific">Zostera marina</name>
    <name type="common">Eelgrass</name>
    <dbReference type="NCBI Taxonomy" id="29655"/>
    <lineage>
        <taxon>Eukaryota</taxon>
        <taxon>Viridiplantae</taxon>
        <taxon>Streptophyta</taxon>
        <taxon>Embryophyta</taxon>
        <taxon>Tracheophyta</taxon>
        <taxon>Spermatophyta</taxon>
        <taxon>Magnoliopsida</taxon>
        <taxon>Liliopsida</taxon>
        <taxon>Zosteraceae</taxon>
        <taxon>Zostera</taxon>
    </lineage>
</organism>
<evidence type="ECO:0000313" key="7">
    <source>
        <dbReference type="Proteomes" id="UP000036987"/>
    </source>
</evidence>
<dbReference type="InterPro" id="IPR019734">
    <property type="entry name" value="TPR_rpt"/>
</dbReference>
<dbReference type="PROSITE" id="PS51745">
    <property type="entry name" value="PB1"/>
    <property type="match status" value="1"/>
</dbReference>
<feature type="region of interest" description="Disordered" evidence="4">
    <location>
        <begin position="1"/>
        <end position="32"/>
    </location>
</feature>
<dbReference type="SUPFAM" id="SSF54277">
    <property type="entry name" value="CAD &amp; PB1 domains"/>
    <property type="match status" value="1"/>
</dbReference>